<accession>A0ABQ6QL91</accession>
<dbReference type="Proteomes" id="UP001342631">
    <property type="component" value="Unassembled WGS sequence"/>
</dbReference>
<dbReference type="Pfam" id="PF13440">
    <property type="entry name" value="Polysacc_synt_3"/>
    <property type="match status" value="1"/>
</dbReference>
<feature type="transmembrane region" description="Helical" evidence="8">
    <location>
        <begin position="199"/>
        <end position="220"/>
    </location>
</feature>
<keyword evidence="3" id="KW-1003">Cell membrane</keyword>
<evidence type="ECO:0000256" key="7">
    <source>
        <dbReference type="SAM" id="MobiDB-lite"/>
    </source>
</evidence>
<proteinExistence type="inferred from homology"/>
<gene>
    <name evidence="9" type="ORF">ASNO1_08780</name>
</gene>
<comment type="similarity">
    <text evidence="2">Belongs to the polysaccharide synthase family.</text>
</comment>
<reference evidence="9 10" key="1">
    <citation type="journal article" date="2024" name="Arch. Microbiol.">
        <title>Corallococcus caeni sp. nov., a novel myxobacterium isolated from activated sludge.</title>
        <authorList>
            <person name="Tomita S."/>
            <person name="Nakai R."/>
            <person name="Kuroda K."/>
            <person name="Kurashita H."/>
            <person name="Hatamoto M."/>
            <person name="Yamaguchi T."/>
            <person name="Narihiro T."/>
        </authorList>
    </citation>
    <scope>NUCLEOTIDE SEQUENCE [LARGE SCALE GENOMIC DNA]</scope>
    <source>
        <strain evidence="9 10">NO1</strain>
    </source>
</reference>
<dbReference type="PANTHER" id="PTHR30250:SF10">
    <property type="entry name" value="LIPOPOLYSACCHARIDE BIOSYNTHESIS PROTEIN WZXC"/>
    <property type="match status" value="1"/>
</dbReference>
<feature type="transmembrane region" description="Helical" evidence="8">
    <location>
        <begin position="114"/>
        <end position="134"/>
    </location>
</feature>
<evidence type="ECO:0000313" key="9">
    <source>
        <dbReference type="EMBL" id="GMU04626.1"/>
    </source>
</evidence>
<feature type="region of interest" description="Disordered" evidence="7">
    <location>
        <begin position="1"/>
        <end position="26"/>
    </location>
</feature>
<dbReference type="InterPro" id="IPR050833">
    <property type="entry name" value="Poly_Biosynth_Transport"/>
</dbReference>
<evidence type="ECO:0000256" key="5">
    <source>
        <dbReference type="ARBA" id="ARBA00022989"/>
    </source>
</evidence>
<evidence type="ECO:0000256" key="1">
    <source>
        <dbReference type="ARBA" id="ARBA00004651"/>
    </source>
</evidence>
<name>A0ABQ6QL91_9BACT</name>
<evidence type="ECO:0000256" key="2">
    <source>
        <dbReference type="ARBA" id="ARBA00007430"/>
    </source>
</evidence>
<feature type="transmembrane region" description="Helical" evidence="8">
    <location>
        <begin position="321"/>
        <end position="346"/>
    </location>
</feature>
<comment type="caution">
    <text evidence="9">The sequence shown here is derived from an EMBL/GenBank/DDBJ whole genome shotgun (WGS) entry which is preliminary data.</text>
</comment>
<keyword evidence="5 8" id="KW-1133">Transmembrane helix</keyword>
<feature type="transmembrane region" description="Helical" evidence="8">
    <location>
        <begin position="407"/>
        <end position="429"/>
    </location>
</feature>
<protein>
    <submittedName>
        <fullName evidence="9">Lipopolysaccharide biosynthesis protein</fullName>
    </submittedName>
</protein>
<evidence type="ECO:0000256" key="8">
    <source>
        <dbReference type="SAM" id="Phobius"/>
    </source>
</evidence>
<dbReference type="EMBL" id="BTTX01000001">
    <property type="protein sequence ID" value="GMU04626.1"/>
    <property type="molecule type" value="Genomic_DNA"/>
</dbReference>
<feature type="transmembrane region" description="Helical" evidence="8">
    <location>
        <begin position="469"/>
        <end position="486"/>
    </location>
</feature>
<comment type="subcellular location">
    <subcellularLocation>
        <location evidence="1">Cell membrane</location>
        <topology evidence="1">Multi-pass membrane protein</topology>
    </subcellularLocation>
</comment>
<evidence type="ECO:0000256" key="6">
    <source>
        <dbReference type="ARBA" id="ARBA00023136"/>
    </source>
</evidence>
<feature type="transmembrane region" description="Helical" evidence="8">
    <location>
        <begin position="273"/>
        <end position="294"/>
    </location>
</feature>
<evidence type="ECO:0000313" key="10">
    <source>
        <dbReference type="Proteomes" id="UP001342631"/>
    </source>
</evidence>
<organism evidence="9 10">
    <name type="scientific">Corallococcus caeni</name>
    <dbReference type="NCBI Taxonomy" id="3082388"/>
    <lineage>
        <taxon>Bacteria</taxon>
        <taxon>Pseudomonadati</taxon>
        <taxon>Myxococcota</taxon>
        <taxon>Myxococcia</taxon>
        <taxon>Myxococcales</taxon>
        <taxon>Cystobacterineae</taxon>
        <taxon>Myxococcaceae</taxon>
        <taxon>Corallococcus</taxon>
    </lineage>
</organism>
<feature type="transmembrane region" description="Helical" evidence="8">
    <location>
        <begin position="441"/>
        <end position="463"/>
    </location>
</feature>
<dbReference type="PANTHER" id="PTHR30250">
    <property type="entry name" value="PST FAMILY PREDICTED COLANIC ACID TRANSPORTER"/>
    <property type="match status" value="1"/>
</dbReference>
<feature type="compositionally biased region" description="Low complexity" evidence="7">
    <location>
        <begin position="1"/>
        <end position="14"/>
    </location>
</feature>
<feature type="transmembrane region" description="Helical" evidence="8">
    <location>
        <begin position="232"/>
        <end position="253"/>
    </location>
</feature>
<keyword evidence="6 8" id="KW-0472">Membrane</keyword>
<feature type="transmembrane region" description="Helical" evidence="8">
    <location>
        <begin position="70"/>
        <end position="94"/>
    </location>
</feature>
<keyword evidence="10" id="KW-1185">Reference proteome</keyword>
<evidence type="ECO:0000256" key="4">
    <source>
        <dbReference type="ARBA" id="ARBA00022692"/>
    </source>
</evidence>
<keyword evidence="4 8" id="KW-0812">Transmembrane</keyword>
<feature type="transmembrane region" description="Helical" evidence="8">
    <location>
        <begin position="140"/>
        <end position="160"/>
    </location>
</feature>
<sequence>MEPPVSHMSSRSSSAPDVTDGAQPVGTSDVKVRAQRSIVALGLRTLGSLGLRMVSSLALSHLLFPSDYGAFAIVAFTAAMGAYLGDLGLSASLVRQEHEPTEDEISTAFWSHQAFTVAIVAALLGLAPLLARSYELGPSGAAMVGAVALGLFFHSLRVIPIMMLERHLHFPAIARVELVENVAQTASTIALAAMGVGAWALIGGGLVRGAVGLVMLWRAAAWRPRGRVRWAIIQRLLGFGIWYQLTGIVPAILNGWVPLVVGRMEGKDAVGLVNWAFALASVPLAMSSVLNRVAYPAYSRMQQDAEALAEYLRTSIRRISAVLLVVVPFGVIALPFLIPVLFGARWTPAIPLVQWFMLEGAMQAVHGLLNSQQYASGHARERVYVLIGSSSLRFGLGALAVMHWGIVGIGVTATAITLTELYLSAWLVARRSPHLAGLEFQVLEPFLTVGALLALAVGLSRLATGQHGVLVQALVGAGALAVLVLVRERSRHGLSLVGELRAVVAHVRGRRASS</sequence>
<evidence type="ECO:0000256" key="3">
    <source>
        <dbReference type="ARBA" id="ARBA00022475"/>
    </source>
</evidence>